<proteinExistence type="predicted"/>
<evidence type="ECO:0000259" key="1">
    <source>
        <dbReference type="SMART" id="SM00479"/>
    </source>
</evidence>
<dbReference type="Proteomes" id="UP000181941">
    <property type="component" value="Unassembled WGS sequence"/>
</dbReference>
<dbReference type="EMBL" id="MNVC01000037">
    <property type="protein sequence ID" value="OIO18613.1"/>
    <property type="molecule type" value="Genomic_DNA"/>
</dbReference>
<dbReference type="AlphaFoldDB" id="A0A1J4U758"/>
<reference evidence="2 3" key="1">
    <citation type="journal article" date="2016" name="Environ. Microbiol.">
        <title>Genomic resolution of a cold subsurface aquifer community provides metabolic insights for novel microbes adapted to high CO concentrations.</title>
        <authorList>
            <person name="Probst A.J."/>
            <person name="Castelle C.J."/>
            <person name="Singh A."/>
            <person name="Brown C.T."/>
            <person name="Anantharaman K."/>
            <person name="Sharon I."/>
            <person name="Hug L.A."/>
            <person name="Burstein D."/>
            <person name="Emerson J.B."/>
            <person name="Thomas B.C."/>
            <person name="Banfield J.F."/>
        </authorList>
    </citation>
    <scope>NUCLEOTIDE SEQUENCE [LARGE SCALE GENOMIC DNA]</scope>
    <source>
        <strain evidence="2">CG1_02_32_51</strain>
    </source>
</reference>
<dbReference type="Pfam" id="PF20600">
    <property type="entry name" value="ExoX-like_C"/>
    <property type="match status" value="1"/>
</dbReference>
<feature type="domain" description="Exonuclease" evidence="1">
    <location>
        <begin position="2"/>
        <end position="160"/>
    </location>
</feature>
<dbReference type="SUPFAM" id="SSF53098">
    <property type="entry name" value="Ribonuclease H-like"/>
    <property type="match status" value="1"/>
</dbReference>
<gene>
    <name evidence="2" type="ORF">AUJ23_03300</name>
</gene>
<dbReference type="InterPro" id="IPR046768">
    <property type="entry name" value="ExoX-like_C"/>
</dbReference>
<organism evidence="2 3">
    <name type="scientific">Candidatus Magasanikbacteria bacterium CG1_02_32_51</name>
    <dbReference type="NCBI Taxonomy" id="1805238"/>
    <lineage>
        <taxon>Bacteria</taxon>
        <taxon>Candidatus Magasanikiibacteriota</taxon>
    </lineage>
</organism>
<dbReference type="GO" id="GO:0004527">
    <property type="term" value="F:exonuclease activity"/>
    <property type="evidence" value="ECO:0007669"/>
    <property type="project" value="UniProtKB-ARBA"/>
</dbReference>
<dbReference type="GO" id="GO:0003676">
    <property type="term" value="F:nucleic acid binding"/>
    <property type="evidence" value="ECO:0007669"/>
    <property type="project" value="InterPro"/>
</dbReference>
<dbReference type="InterPro" id="IPR036397">
    <property type="entry name" value="RNaseH_sf"/>
</dbReference>
<sequence>MKILFLDTETTDLDPGTRMIQLAYKNRLTGDIVNEYFKPPKEISIGAMSIHHVTNEMVENKPAFEGSQFKKDLEVLLKSYTLVAHNALFDIGVLQNEGLKAGNYIDTLRVARHVVESPEYKLQYLRYLLKLNVEGLAHDAWGDILVLEALFEHLFPIVKDKFLLITDEEVLTKMKELTAIPVPLINFTFGKYNGKTFKEISKMDKGYLEWLYNSESGKPEEEQNEDMIFTLKFYLGK</sequence>
<protein>
    <recommendedName>
        <fullName evidence="1">Exonuclease domain-containing protein</fullName>
    </recommendedName>
</protein>
<comment type="caution">
    <text evidence="2">The sequence shown here is derived from an EMBL/GenBank/DDBJ whole genome shotgun (WGS) entry which is preliminary data.</text>
</comment>
<accession>A0A1J4U758</accession>
<name>A0A1J4U758_9BACT</name>
<dbReference type="SMART" id="SM00479">
    <property type="entry name" value="EXOIII"/>
    <property type="match status" value="1"/>
</dbReference>
<evidence type="ECO:0000313" key="3">
    <source>
        <dbReference type="Proteomes" id="UP000181941"/>
    </source>
</evidence>
<evidence type="ECO:0000313" key="2">
    <source>
        <dbReference type="EMBL" id="OIO18613.1"/>
    </source>
</evidence>
<dbReference type="InterPro" id="IPR012337">
    <property type="entry name" value="RNaseH-like_sf"/>
</dbReference>
<dbReference type="CDD" id="cd06127">
    <property type="entry name" value="DEDDh"/>
    <property type="match status" value="1"/>
</dbReference>
<dbReference type="Pfam" id="PF00929">
    <property type="entry name" value="RNase_T"/>
    <property type="match status" value="1"/>
</dbReference>
<dbReference type="InterPro" id="IPR013520">
    <property type="entry name" value="Ribonucl_H"/>
</dbReference>
<dbReference type="Gene3D" id="3.30.420.10">
    <property type="entry name" value="Ribonuclease H-like superfamily/Ribonuclease H"/>
    <property type="match status" value="1"/>
</dbReference>
<dbReference type="STRING" id="1805238.AUJ23_03300"/>